<keyword evidence="2" id="KW-1185">Reference proteome</keyword>
<evidence type="ECO:0000313" key="1">
    <source>
        <dbReference type="EMBL" id="KAK4115174.1"/>
    </source>
</evidence>
<evidence type="ECO:0000313" key="2">
    <source>
        <dbReference type="Proteomes" id="UP001302812"/>
    </source>
</evidence>
<reference evidence="1" key="1">
    <citation type="journal article" date="2023" name="Mol. Phylogenet. Evol.">
        <title>Genome-scale phylogeny and comparative genomics of the fungal order Sordariales.</title>
        <authorList>
            <person name="Hensen N."/>
            <person name="Bonometti L."/>
            <person name="Westerberg I."/>
            <person name="Brannstrom I.O."/>
            <person name="Guillou S."/>
            <person name="Cros-Aarteil S."/>
            <person name="Calhoun S."/>
            <person name="Haridas S."/>
            <person name="Kuo A."/>
            <person name="Mondo S."/>
            <person name="Pangilinan J."/>
            <person name="Riley R."/>
            <person name="LaButti K."/>
            <person name="Andreopoulos B."/>
            <person name="Lipzen A."/>
            <person name="Chen C."/>
            <person name="Yan M."/>
            <person name="Daum C."/>
            <person name="Ng V."/>
            <person name="Clum A."/>
            <person name="Steindorff A."/>
            <person name="Ohm R.A."/>
            <person name="Martin F."/>
            <person name="Silar P."/>
            <person name="Natvig D.O."/>
            <person name="Lalanne C."/>
            <person name="Gautier V."/>
            <person name="Ament-Velasquez S.L."/>
            <person name="Kruys A."/>
            <person name="Hutchinson M.I."/>
            <person name="Powell A.J."/>
            <person name="Barry K."/>
            <person name="Miller A.N."/>
            <person name="Grigoriev I.V."/>
            <person name="Debuchy R."/>
            <person name="Gladieux P."/>
            <person name="Hiltunen Thoren M."/>
            <person name="Johannesson H."/>
        </authorList>
    </citation>
    <scope>NUCLEOTIDE SEQUENCE</scope>
    <source>
        <strain evidence="1">CBS 508.74</strain>
    </source>
</reference>
<reference evidence="1" key="2">
    <citation type="submission" date="2023-05" db="EMBL/GenBank/DDBJ databases">
        <authorList>
            <consortium name="Lawrence Berkeley National Laboratory"/>
            <person name="Steindorff A."/>
            <person name="Hensen N."/>
            <person name="Bonometti L."/>
            <person name="Westerberg I."/>
            <person name="Brannstrom I.O."/>
            <person name="Guillou S."/>
            <person name="Cros-Aarteil S."/>
            <person name="Calhoun S."/>
            <person name="Haridas S."/>
            <person name="Kuo A."/>
            <person name="Mondo S."/>
            <person name="Pangilinan J."/>
            <person name="Riley R."/>
            <person name="Labutti K."/>
            <person name="Andreopoulos B."/>
            <person name="Lipzen A."/>
            <person name="Chen C."/>
            <person name="Yanf M."/>
            <person name="Daum C."/>
            <person name="Ng V."/>
            <person name="Clum A."/>
            <person name="Ohm R."/>
            <person name="Martin F."/>
            <person name="Silar P."/>
            <person name="Natvig D."/>
            <person name="Lalanne C."/>
            <person name="Gautier V."/>
            <person name="Ament-Velasquez S.L."/>
            <person name="Kruys A."/>
            <person name="Hutchinson M.I."/>
            <person name="Powell A.J."/>
            <person name="Barry K."/>
            <person name="Miller A.N."/>
            <person name="Grigoriev I.V."/>
            <person name="Debuchy R."/>
            <person name="Gladieux P."/>
            <person name="Thoren M.H."/>
            <person name="Johannesson H."/>
        </authorList>
    </citation>
    <scope>NUCLEOTIDE SEQUENCE</scope>
    <source>
        <strain evidence="1">CBS 508.74</strain>
    </source>
</reference>
<proteinExistence type="predicted"/>
<gene>
    <name evidence="1" type="ORF">N656DRAFT_776261</name>
</gene>
<accession>A0AAN6TIS2</accession>
<dbReference type="EMBL" id="MU853335">
    <property type="protein sequence ID" value="KAK4115174.1"/>
    <property type="molecule type" value="Genomic_DNA"/>
</dbReference>
<dbReference type="RefSeq" id="XP_064672744.1">
    <property type="nucleotide sequence ID" value="XM_064814602.1"/>
</dbReference>
<organism evidence="1 2">
    <name type="scientific">Canariomyces notabilis</name>
    <dbReference type="NCBI Taxonomy" id="2074819"/>
    <lineage>
        <taxon>Eukaryota</taxon>
        <taxon>Fungi</taxon>
        <taxon>Dikarya</taxon>
        <taxon>Ascomycota</taxon>
        <taxon>Pezizomycotina</taxon>
        <taxon>Sordariomycetes</taxon>
        <taxon>Sordariomycetidae</taxon>
        <taxon>Sordariales</taxon>
        <taxon>Chaetomiaceae</taxon>
        <taxon>Canariomyces</taxon>
    </lineage>
</organism>
<comment type="caution">
    <text evidence="1">The sequence shown here is derived from an EMBL/GenBank/DDBJ whole genome shotgun (WGS) entry which is preliminary data.</text>
</comment>
<dbReference type="GeneID" id="89938727"/>
<dbReference type="AlphaFoldDB" id="A0AAN6TIS2"/>
<dbReference type="Proteomes" id="UP001302812">
    <property type="component" value="Unassembled WGS sequence"/>
</dbReference>
<sequence>MPAFLLALCGLDDNRSYLPHETKWLLLDIRLMPPSTVMTLFENPFTCESENLSFSVCFQAMPLVSTGQAPHKLFSKGRLERVCLIPYYRTEGRVINNRESICLGISVLVTQFVSSSHGFKIRS</sequence>
<name>A0AAN6TIS2_9PEZI</name>
<protein>
    <submittedName>
        <fullName evidence="1">Uncharacterized protein</fullName>
    </submittedName>
</protein>